<reference evidence="4 5" key="1">
    <citation type="submission" date="2024-11" db="EMBL/GenBank/DDBJ databases">
        <title>Chromosome-level genome assembly of the freshwater bivalve Anodonta woodiana.</title>
        <authorList>
            <person name="Chen X."/>
        </authorList>
    </citation>
    <scope>NUCLEOTIDE SEQUENCE [LARGE SCALE GENOMIC DNA]</scope>
    <source>
        <strain evidence="4">MN2024</strain>
        <tissue evidence="4">Gills</tissue>
    </source>
</reference>
<dbReference type="InterPro" id="IPR016187">
    <property type="entry name" value="CTDL_fold"/>
</dbReference>
<dbReference type="InterPro" id="IPR050111">
    <property type="entry name" value="C-type_lectin/snaclec_domain"/>
</dbReference>
<evidence type="ECO:0000313" key="4">
    <source>
        <dbReference type="EMBL" id="KAL3879773.1"/>
    </source>
</evidence>
<evidence type="ECO:0000313" key="5">
    <source>
        <dbReference type="Proteomes" id="UP001634394"/>
    </source>
</evidence>
<dbReference type="PROSITE" id="PS50041">
    <property type="entry name" value="C_TYPE_LECTIN_2"/>
    <property type="match status" value="1"/>
</dbReference>
<dbReference type="InterPro" id="IPR016186">
    <property type="entry name" value="C-type_lectin-like/link_sf"/>
</dbReference>
<gene>
    <name evidence="4" type="ORF">ACJMK2_032059</name>
</gene>
<organism evidence="4 5">
    <name type="scientific">Sinanodonta woodiana</name>
    <name type="common">Chinese pond mussel</name>
    <name type="synonym">Anodonta woodiana</name>
    <dbReference type="NCBI Taxonomy" id="1069815"/>
    <lineage>
        <taxon>Eukaryota</taxon>
        <taxon>Metazoa</taxon>
        <taxon>Spiralia</taxon>
        <taxon>Lophotrochozoa</taxon>
        <taxon>Mollusca</taxon>
        <taxon>Bivalvia</taxon>
        <taxon>Autobranchia</taxon>
        <taxon>Heteroconchia</taxon>
        <taxon>Palaeoheterodonta</taxon>
        <taxon>Unionida</taxon>
        <taxon>Unionoidea</taxon>
        <taxon>Unionidae</taxon>
        <taxon>Unioninae</taxon>
        <taxon>Sinanodonta</taxon>
    </lineage>
</organism>
<evidence type="ECO:0000256" key="2">
    <source>
        <dbReference type="SAM" id="SignalP"/>
    </source>
</evidence>
<keyword evidence="5" id="KW-1185">Reference proteome</keyword>
<name>A0ABD3X471_SINWO</name>
<feature type="chain" id="PRO_5044881391" description="C-type lectin domain-containing protein" evidence="2">
    <location>
        <begin position="24"/>
        <end position="244"/>
    </location>
</feature>
<evidence type="ECO:0000256" key="1">
    <source>
        <dbReference type="ARBA" id="ARBA00023157"/>
    </source>
</evidence>
<dbReference type="Gene3D" id="3.10.100.10">
    <property type="entry name" value="Mannose-Binding Protein A, subunit A"/>
    <property type="match status" value="1"/>
</dbReference>
<feature type="signal peptide" evidence="2">
    <location>
        <begin position="1"/>
        <end position="23"/>
    </location>
</feature>
<keyword evidence="2" id="KW-0732">Signal</keyword>
<dbReference type="AlphaFoldDB" id="A0ABD3X471"/>
<dbReference type="EMBL" id="JBJQND010000004">
    <property type="protein sequence ID" value="KAL3879773.1"/>
    <property type="molecule type" value="Genomic_DNA"/>
</dbReference>
<protein>
    <recommendedName>
        <fullName evidence="3">C-type lectin domain-containing protein</fullName>
    </recommendedName>
</protein>
<feature type="domain" description="C-type lectin" evidence="3">
    <location>
        <begin position="123"/>
        <end position="240"/>
    </location>
</feature>
<dbReference type="InterPro" id="IPR018378">
    <property type="entry name" value="C-type_lectin_CS"/>
</dbReference>
<keyword evidence="1" id="KW-1015">Disulfide bond</keyword>
<dbReference type="SMART" id="SM00034">
    <property type="entry name" value="CLECT"/>
    <property type="match status" value="1"/>
</dbReference>
<dbReference type="PROSITE" id="PS00615">
    <property type="entry name" value="C_TYPE_LECTIN_1"/>
    <property type="match status" value="1"/>
</dbReference>
<accession>A0ABD3X471</accession>
<dbReference type="InterPro" id="IPR001304">
    <property type="entry name" value="C-type_lectin-like"/>
</dbReference>
<dbReference type="Pfam" id="PF00059">
    <property type="entry name" value="Lectin_C"/>
    <property type="match status" value="1"/>
</dbReference>
<proteinExistence type="predicted"/>
<comment type="caution">
    <text evidence="4">The sequence shown here is derived from an EMBL/GenBank/DDBJ whole genome shotgun (WGS) entry which is preliminary data.</text>
</comment>
<dbReference type="PANTHER" id="PTHR22803">
    <property type="entry name" value="MANNOSE, PHOSPHOLIPASE, LECTIN RECEPTOR RELATED"/>
    <property type="match status" value="1"/>
</dbReference>
<dbReference type="Proteomes" id="UP001634394">
    <property type="component" value="Unassembled WGS sequence"/>
</dbReference>
<dbReference type="SUPFAM" id="SSF56436">
    <property type="entry name" value="C-type lectin-like"/>
    <property type="match status" value="1"/>
</dbReference>
<sequence>MRIIISMLLTLSLQLSRIPYASSSNGNACPDKPMEVDQGSPYSSVNLLMGNSLCDRVIQQDIPNAMKPVCMGATKLADEVYKGMIPRIKTLDKSIDDMLTRLATLKLNTGLPTCRVGYEYYAEDRFCYMLHSECKTWSEARQICRQEGGDLISLNDYNFKYFKDVARLKAGACNHVWVGTTDIAVEGKWNWLNGLNVSSSFWQPQQPDNWDNKEHCGDLKSPDYLLNDERCDIPLHFLCQIRKS</sequence>
<evidence type="ECO:0000259" key="3">
    <source>
        <dbReference type="PROSITE" id="PS50041"/>
    </source>
</evidence>